<name>A0A9Q3CTY1_9BASI</name>
<dbReference type="Proteomes" id="UP000765509">
    <property type="component" value="Unassembled WGS sequence"/>
</dbReference>
<accession>A0A9Q3CTY1</accession>
<organism evidence="2 3">
    <name type="scientific">Austropuccinia psidii MF-1</name>
    <dbReference type="NCBI Taxonomy" id="1389203"/>
    <lineage>
        <taxon>Eukaryota</taxon>
        <taxon>Fungi</taxon>
        <taxon>Dikarya</taxon>
        <taxon>Basidiomycota</taxon>
        <taxon>Pucciniomycotina</taxon>
        <taxon>Pucciniomycetes</taxon>
        <taxon>Pucciniales</taxon>
        <taxon>Sphaerophragmiaceae</taxon>
        <taxon>Austropuccinia</taxon>
    </lineage>
</organism>
<feature type="compositionally biased region" description="Basic and acidic residues" evidence="1">
    <location>
        <begin position="1"/>
        <end position="13"/>
    </location>
</feature>
<dbReference type="OrthoDB" id="7851199at2759"/>
<dbReference type="SUPFAM" id="SSF53098">
    <property type="entry name" value="Ribonuclease H-like"/>
    <property type="match status" value="1"/>
</dbReference>
<feature type="region of interest" description="Disordered" evidence="1">
    <location>
        <begin position="1"/>
        <end position="24"/>
    </location>
</feature>
<reference evidence="2" key="1">
    <citation type="submission" date="2021-03" db="EMBL/GenBank/DDBJ databases">
        <title>Draft genome sequence of rust myrtle Austropuccinia psidii MF-1, a brazilian biotype.</title>
        <authorList>
            <person name="Quecine M.C."/>
            <person name="Pachon D.M.R."/>
            <person name="Bonatelli M.L."/>
            <person name="Correr F.H."/>
            <person name="Franceschini L.M."/>
            <person name="Leite T.F."/>
            <person name="Margarido G.R.A."/>
            <person name="Almeida C.A."/>
            <person name="Ferrarezi J.A."/>
            <person name="Labate C.A."/>
        </authorList>
    </citation>
    <scope>NUCLEOTIDE SEQUENCE</scope>
    <source>
        <strain evidence="2">MF-1</strain>
    </source>
</reference>
<evidence type="ECO:0000313" key="3">
    <source>
        <dbReference type="Proteomes" id="UP000765509"/>
    </source>
</evidence>
<evidence type="ECO:0000256" key="1">
    <source>
        <dbReference type="SAM" id="MobiDB-lite"/>
    </source>
</evidence>
<comment type="caution">
    <text evidence="2">The sequence shown here is derived from an EMBL/GenBank/DDBJ whole genome shotgun (WGS) entry which is preliminary data.</text>
</comment>
<sequence>MRAQEMRIKKYKSDPCPPDEPNSEAETYDFLSQLVQNPIKEAMATPNSHPHEVVSYLQDLYPMSKGKHIMDYWKIITCNFPFIGKVDLRYMSIPASSTCVEEVFSQIRRLKCPAHASLHTRTIAHLTRLKERLCDAEGPY</sequence>
<dbReference type="InterPro" id="IPR012337">
    <property type="entry name" value="RNaseH-like_sf"/>
</dbReference>
<dbReference type="EMBL" id="AVOT02009585">
    <property type="protein sequence ID" value="MBW0488402.1"/>
    <property type="molecule type" value="Genomic_DNA"/>
</dbReference>
<evidence type="ECO:0000313" key="2">
    <source>
        <dbReference type="EMBL" id="MBW0488402.1"/>
    </source>
</evidence>
<keyword evidence="3" id="KW-1185">Reference proteome</keyword>
<dbReference type="AlphaFoldDB" id="A0A9Q3CTY1"/>
<protein>
    <recommendedName>
        <fullName evidence="4">HAT C-terminal dimerisation domain-containing protein</fullName>
    </recommendedName>
</protein>
<gene>
    <name evidence="2" type="ORF">O181_028117</name>
</gene>
<evidence type="ECO:0008006" key="4">
    <source>
        <dbReference type="Google" id="ProtNLM"/>
    </source>
</evidence>
<proteinExistence type="predicted"/>